<organism evidence="9 10">
    <name type="scientific">Candidatus Dojkabacteria bacterium</name>
    <dbReference type="NCBI Taxonomy" id="2099670"/>
    <lineage>
        <taxon>Bacteria</taxon>
        <taxon>Candidatus Dojkabacteria</taxon>
    </lineage>
</organism>
<comment type="subcellular location">
    <subcellularLocation>
        <location evidence="1">Cell membrane</location>
        <topology evidence="1">Multi-pass membrane protein</topology>
    </subcellularLocation>
</comment>
<feature type="transmembrane region" description="Helical" evidence="8">
    <location>
        <begin position="299"/>
        <end position="318"/>
    </location>
</feature>
<dbReference type="PANTHER" id="PTHR21716:SF53">
    <property type="entry name" value="PERMEASE PERM-RELATED"/>
    <property type="match status" value="1"/>
</dbReference>
<evidence type="ECO:0000256" key="1">
    <source>
        <dbReference type="ARBA" id="ARBA00004651"/>
    </source>
</evidence>
<feature type="transmembrane region" description="Helical" evidence="8">
    <location>
        <begin position="330"/>
        <end position="363"/>
    </location>
</feature>
<comment type="similarity">
    <text evidence="2">Belongs to the autoinducer-2 exporter (AI-2E) (TC 2.A.86) family.</text>
</comment>
<keyword evidence="4" id="KW-1003">Cell membrane</keyword>
<keyword evidence="6 8" id="KW-1133">Transmembrane helix</keyword>
<dbReference type="Proteomes" id="UP000783287">
    <property type="component" value="Unassembled WGS sequence"/>
</dbReference>
<feature type="transmembrane region" description="Helical" evidence="8">
    <location>
        <begin position="228"/>
        <end position="248"/>
    </location>
</feature>
<dbReference type="EMBL" id="JAGQLK010000022">
    <property type="protein sequence ID" value="MCA9383041.1"/>
    <property type="molecule type" value="Genomic_DNA"/>
</dbReference>
<reference evidence="9" key="2">
    <citation type="journal article" date="2021" name="Microbiome">
        <title>Successional dynamics and alternative stable states in a saline activated sludge microbial community over 9 years.</title>
        <authorList>
            <person name="Wang Y."/>
            <person name="Ye J."/>
            <person name="Ju F."/>
            <person name="Liu L."/>
            <person name="Boyd J.A."/>
            <person name="Deng Y."/>
            <person name="Parks D.H."/>
            <person name="Jiang X."/>
            <person name="Yin X."/>
            <person name="Woodcroft B.J."/>
            <person name="Tyson G.W."/>
            <person name="Hugenholtz P."/>
            <person name="Polz M.F."/>
            <person name="Zhang T."/>
        </authorList>
    </citation>
    <scope>NUCLEOTIDE SEQUENCE</scope>
    <source>
        <strain evidence="9">HKST-UBA14</strain>
    </source>
</reference>
<accession>A0A955L5G7</accession>
<evidence type="ECO:0000256" key="7">
    <source>
        <dbReference type="ARBA" id="ARBA00023136"/>
    </source>
</evidence>
<dbReference type="Pfam" id="PF01594">
    <property type="entry name" value="AI-2E_transport"/>
    <property type="match status" value="1"/>
</dbReference>
<dbReference type="GO" id="GO:0055085">
    <property type="term" value="P:transmembrane transport"/>
    <property type="evidence" value="ECO:0007669"/>
    <property type="project" value="TreeGrafter"/>
</dbReference>
<dbReference type="PANTHER" id="PTHR21716">
    <property type="entry name" value="TRANSMEMBRANE PROTEIN"/>
    <property type="match status" value="1"/>
</dbReference>
<dbReference type="GO" id="GO:0005886">
    <property type="term" value="C:plasma membrane"/>
    <property type="evidence" value="ECO:0007669"/>
    <property type="project" value="UniProtKB-SubCell"/>
</dbReference>
<evidence type="ECO:0000256" key="6">
    <source>
        <dbReference type="ARBA" id="ARBA00022989"/>
    </source>
</evidence>
<keyword evidence="5 8" id="KW-0812">Transmembrane</keyword>
<gene>
    <name evidence="9" type="ORF">KC909_01625</name>
</gene>
<evidence type="ECO:0000313" key="9">
    <source>
        <dbReference type="EMBL" id="MCA9383041.1"/>
    </source>
</evidence>
<keyword evidence="7 8" id="KW-0472">Membrane</keyword>
<feature type="transmembrane region" description="Helical" evidence="8">
    <location>
        <begin position="12"/>
        <end position="29"/>
    </location>
</feature>
<dbReference type="AlphaFoldDB" id="A0A955L5G7"/>
<keyword evidence="3" id="KW-0813">Transport</keyword>
<protein>
    <submittedName>
        <fullName evidence="9">AI-2E family transporter</fullName>
    </submittedName>
</protein>
<evidence type="ECO:0000256" key="3">
    <source>
        <dbReference type="ARBA" id="ARBA00022448"/>
    </source>
</evidence>
<evidence type="ECO:0000256" key="8">
    <source>
        <dbReference type="SAM" id="Phobius"/>
    </source>
</evidence>
<evidence type="ECO:0000313" key="10">
    <source>
        <dbReference type="Proteomes" id="UP000783287"/>
    </source>
</evidence>
<feature type="transmembrane region" description="Helical" evidence="8">
    <location>
        <begin position="35"/>
        <end position="52"/>
    </location>
</feature>
<reference evidence="9" key="1">
    <citation type="submission" date="2020-04" db="EMBL/GenBank/DDBJ databases">
        <authorList>
            <person name="Zhang T."/>
        </authorList>
    </citation>
    <scope>NUCLEOTIDE SEQUENCE</scope>
    <source>
        <strain evidence="9">HKST-UBA14</strain>
    </source>
</reference>
<evidence type="ECO:0000256" key="2">
    <source>
        <dbReference type="ARBA" id="ARBA00009773"/>
    </source>
</evidence>
<dbReference type="InterPro" id="IPR002549">
    <property type="entry name" value="AI-2E-like"/>
</dbReference>
<comment type="caution">
    <text evidence="9">The sequence shown here is derived from an EMBL/GenBank/DDBJ whole genome shotgun (WGS) entry which is preliminary data.</text>
</comment>
<feature type="transmembrane region" description="Helical" evidence="8">
    <location>
        <begin position="260"/>
        <end position="287"/>
    </location>
</feature>
<sequence>MKKNTVSIEVSLNTLLLTTAFIVGGFLLWKIRAVIFMLFLAFIINSALRPTIDILEKKRIPRFVSVTGIFLILIVVVAFVMSTIIAQTIDQFSNFINELPNFLTNLGTILSSVVEKLVGFFNRIPGDDVVNEESVKQQIVEFFSNTNTNDITGVVGDGFTGALSIINSAIYITFGTFTVLIVAFYMLIRKDNIYAGALTLFSKERQKKYTSLLKQIEEKLGQWLRGQLTLMLAVGFLTWLGLIIPSFFFDGYNLNEFALLLGVLAAFLSAIPNLGPILTGFFGVIIAAGSNPLSPLLPALYIIILFTIIQQIEGVLLVPNVMRKAVGLDPVVTIIAVIAALLVFNIIGALIVIPFIAVVEIIIRYQFEENKKKKSHKLKKA</sequence>
<evidence type="ECO:0000256" key="4">
    <source>
        <dbReference type="ARBA" id="ARBA00022475"/>
    </source>
</evidence>
<feature type="transmembrane region" description="Helical" evidence="8">
    <location>
        <begin position="169"/>
        <end position="188"/>
    </location>
</feature>
<proteinExistence type="inferred from homology"/>
<feature type="transmembrane region" description="Helical" evidence="8">
    <location>
        <begin position="64"/>
        <end position="89"/>
    </location>
</feature>
<name>A0A955L5G7_9BACT</name>
<evidence type="ECO:0000256" key="5">
    <source>
        <dbReference type="ARBA" id="ARBA00022692"/>
    </source>
</evidence>